<dbReference type="KEGG" id="aori:SD37_26595"/>
<accession>A0A193C2T1</accession>
<feature type="domain" description="AAA+ ATPase" evidence="3">
    <location>
        <begin position="23"/>
        <end position="166"/>
    </location>
</feature>
<protein>
    <submittedName>
        <fullName evidence="4">ATPase</fullName>
    </submittedName>
</protein>
<keyword evidence="2" id="KW-0067">ATP-binding</keyword>
<dbReference type="GO" id="GO:0005737">
    <property type="term" value="C:cytoplasm"/>
    <property type="evidence" value="ECO:0007669"/>
    <property type="project" value="TreeGrafter"/>
</dbReference>
<dbReference type="SMART" id="SM00382">
    <property type="entry name" value="AAA"/>
    <property type="match status" value="1"/>
</dbReference>
<keyword evidence="5" id="KW-1185">Reference proteome</keyword>
<dbReference type="Gene3D" id="3.40.50.300">
    <property type="entry name" value="P-loop containing nucleotide triphosphate hydrolases"/>
    <property type="match status" value="1"/>
</dbReference>
<dbReference type="SUPFAM" id="SSF52540">
    <property type="entry name" value="P-loop containing nucleoside triphosphate hydrolases"/>
    <property type="match status" value="1"/>
</dbReference>
<reference evidence="4 5" key="1">
    <citation type="journal article" date="2015" name="Genome Announc.">
        <title>Draft Genome Sequence of Norvancomycin-Producing Strain Amycolatopsis orientalis CPCC200066.</title>
        <authorList>
            <person name="Lei X."/>
            <person name="Yuan F."/>
            <person name="Shi Y."/>
            <person name="Li X."/>
            <person name="Wang L."/>
            <person name="Hong B."/>
        </authorList>
    </citation>
    <scope>NUCLEOTIDE SEQUENCE [LARGE SCALE GENOMIC DNA]</scope>
    <source>
        <strain evidence="4 5">B-37</strain>
    </source>
</reference>
<dbReference type="AlphaFoldDB" id="A0A193C2T1"/>
<dbReference type="GO" id="GO:0005524">
    <property type="term" value="F:ATP binding"/>
    <property type="evidence" value="ECO:0007669"/>
    <property type="project" value="UniProtKB-KW"/>
</dbReference>
<organism evidence="4 5">
    <name type="scientific">Amycolatopsis orientalis</name>
    <name type="common">Nocardia orientalis</name>
    <dbReference type="NCBI Taxonomy" id="31958"/>
    <lineage>
        <taxon>Bacteria</taxon>
        <taxon>Bacillati</taxon>
        <taxon>Actinomycetota</taxon>
        <taxon>Actinomycetes</taxon>
        <taxon>Pseudonocardiales</taxon>
        <taxon>Pseudonocardiaceae</taxon>
        <taxon>Amycolatopsis</taxon>
    </lineage>
</organism>
<dbReference type="RefSeq" id="WP_044849869.1">
    <property type="nucleotide sequence ID" value="NZ_CP016174.1"/>
</dbReference>
<evidence type="ECO:0000313" key="4">
    <source>
        <dbReference type="EMBL" id="ANN18841.1"/>
    </source>
</evidence>
<dbReference type="PANTHER" id="PTHR16305">
    <property type="entry name" value="TESTICULAR SOLUBLE ADENYLYL CYCLASE"/>
    <property type="match status" value="1"/>
</dbReference>
<proteinExistence type="predicted"/>
<dbReference type="Proteomes" id="UP000093695">
    <property type="component" value="Chromosome"/>
</dbReference>
<dbReference type="InterPro" id="IPR027417">
    <property type="entry name" value="P-loop_NTPase"/>
</dbReference>
<gene>
    <name evidence="4" type="ORF">SD37_26595</name>
</gene>
<keyword evidence="1" id="KW-0547">Nucleotide-binding</keyword>
<evidence type="ECO:0000313" key="5">
    <source>
        <dbReference type="Proteomes" id="UP000093695"/>
    </source>
</evidence>
<sequence length="986" mass="104999">MDSDLIGRAGPAGLLRAAIAGDQGALFLVTGEAGIGKTALLAAAAAEAAESGALVATASCWQPGPAAGHWPWQRVLQALPGTPVAAEDDPGVLVSRIAALARDRPLLLVLDDLDHAGPDALRVLEFVARHTAFDRVVVLAACRDPGPGSALAPLVARARVVPLTGLSRAEVGELMTRLVGGPPDDCQVAALHRRTGGNPAFVEQTIRFRQSTGSATAIAPGIAETVRARLASLPPPVIRTLSAAAVLGLEFQSELLPAMTGDPALRVERLLDTAIGARLLVGGQDGQFSFVHGVVRETLCEQLGEDEIGGLHLAAVEAYARVPGWAGGRFSGELAHHVYHAGARLDRGRALRYLLSAARDPGRKLASEERVRHYRRALELVDDQRARVKITLDLAHELQLAGEQGLAWPVFQEAATLARKLDDPELMARAALTLYRGPGADEALLAEAHGRLFGELPGRPAAAVLANGIAERITGLARREGDDEALGFGLSAQHDLLWGPGTAVERERLAAELTETARRTADVEMEHYATDLRWVALLELGDPRYADYLDRFVALAASSGGPEAGAVALADRSIAATLAGHFAEAEELLDAVSDQHAAFMVHHLRWALLLQQGRFGELARLHESLGRRDYPFPQLIEAVTAVEAGDHDSALRFLAEVPEGPEPFPRMVMPLWLRFLAQIAAATADPALGERARAGLRPFRGLWLVSLHGGDVSGPVALWLAALDAAGGDWNAAIAGFGEARRQADLLSALPWSLEARAGLANALLARRSEGDLDAGSTLLDEVEAEATRIGMHGLAERARRIRAAARGPDAEFRHTGEVWRLGYAGRTIHMPATKGLRDLHTLLGAPGTAVPATVLLSGGAISGLLLGADEILDETAKSRYKVRLAELDALINQATEVGDLHRAAEADKERDALLGQLRAAAGLTGRPRRLGDEAERARKTVTARIRDTLRKLDDRHPALASHLRETVTTGSTCTYQADPPVRWLR</sequence>
<dbReference type="GO" id="GO:0004016">
    <property type="term" value="F:adenylate cyclase activity"/>
    <property type="evidence" value="ECO:0007669"/>
    <property type="project" value="TreeGrafter"/>
</dbReference>
<name>A0A193C2T1_AMYOR</name>
<evidence type="ECO:0000256" key="1">
    <source>
        <dbReference type="ARBA" id="ARBA00022741"/>
    </source>
</evidence>
<dbReference type="PANTHER" id="PTHR16305:SF35">
    <property type="entry name" value="TRANSCRIPTIONAL ACTIVATOR DOMAIN"/>
    <property type="match status" value="1"/>
</dbReference>
<dbReference type="InterPro" id="IPR041664">
    <property type="entry name" value="AAA_16"/>
</dbReference>
<evidence type="ECO:0000256" key="2">
    <source>
        <dbReference type="ARBA" id="ARBA00022840"/>
    </source>
</evidence>
<dbReference type="Pfam" id="PF13191">
    <property type="entry name" value="AAA_16"/>
    <property type="match status" value="1"/>
</dbReference>
<dbReference type="InterPro" id="IPR003593">
    <property type="entry name" value="AAA+_ATPase"/>
</dbReference>
<dbReference type="EMBL" id="CP016174">
    <property type="protein sequence ID" value="ANN18841.1"/>
    <property type="molecule type" value="Genomic_DNA"/>
</dbReference>
<dbReference type="eggNOG" id="COG3899">
    <property type="taxonomic scope" value="Bacteria"/>
</dbReference>
<dbReference type="STRING" id="31958.SD37_26595"/>
<evidence type="ECO:0000259" key="3">
    <source>
        <dbReference type="SMART" id="SM00382"/>
    </source>
</evidence>